<dbReference type="InterPro" id="IPR001471">
    <property type="entry name" value="AP2/ERF_dom"/>
</dbReference>
<reference evidence="10" key="1">
    <citation type="submission" date="2025-08" db="UniProtKB">
        <authorList>
            <consortium name="RefSeq"/>
        </authorList>
    </citation>
    <scope>IDENTIFICATION</scope>
    <source>
        <tissue evidence="10">Seedling</tissue>
    </source>
</reference>
<dbReference type="PROSITE" id="PS51032">
    <property type="entry name" value="AP2_ERF"/>
    <property type="match status" value="1"/>
</dbReference>
<evidence type="ECO:0000256" key="3">
    <source>
        <dbReference type="ARBA" id="ARBA00023125"/>
    </source>
</evidence>
<dbReference type="RefSeq" id="XP_015902185.3">
    <property type="nucleotide sequence ID" value="XM_016046699.4"/>
</dbReference>
<comment type="similarity">
    <text evidence="6">Belongs to the AP2/ERF transcription factor family. ERF subfamily.</text>
</comment>
<evidence type="ECO:0000256" key="4">
    <source>
        <dbReference type="ARBA" id="ARBA00023163"/>
    </source>
</evidence>
<feature type="compositionally biased region" description="Low complexity" evidence="7">
    <location>
        <begin position="201"/>
        <end position="212"/>
    </location>
</feature>
<organism evidence="9 10">
    <name type="scientific">Ziziphus jujuba</name>
    <name type="common">Chinese jujube</name>
    <name type="synonym">Ziziphus sativa</name>
    <dbReference type="NCBI Taxonomy" id="326968"/>
    <lineage>
        <taxon>Eukaryota</taxon>
        <taxon>Viridiplantae</taxon>
        <taxon>Streptophyta</taxon>
        <taxon>Embryophyta</taxon>
        <taxon>Tracheophyta</taxon>
        <taxon>Spermatophyta</taxon>
        <taxon>Magnoliopsida</taxon>
        <taxon>eudicotyledons</taxon>
        <taxon>Gunneridae</taxon>
        <taxon>Pentapetalae</taxon>
        <taxon>rosids</taxon>
        <taxon>fabids</taxon>
        <taxon>Rosales</taxon>
        <taxon>Rhamnaceae</taxon>
        <taxon>Paliureae</taxon>
        <taxon>Ziziphus</taxon>
    </lineage>
</organism>
<evidence type="ECO:0000313" key="9">
    <source>
        <dbReference type="Proteomes" id="UP001652623"/>
    </source>
</evidence>
<gene>
    <name evidence="10" type="primary">LOC107435142</name>
</gene>
<comment type="subcellular location">
    <subcellularLocation>
        <location evidence="1">Nucleus</location>
    </subcellularLocation>
</comment>
<dbReference type="InParanoid" id="A0A6P4B0P5"/>
<dbReference type="PANTHER" id="PTHR31190:SF407">
    <property type="entry name" value="ETHYLENE-RESPONSIVE TRANSCRIPTION FACTOR 13-LIKE"/>
    <property type="match status" value="1"/>
</dbReference>
<dbReference type="Proteomes" id="UP001652623">
    <property type="component" value="Chromosome 7"/>
</dbReference>
<dbReference type="SUPFAM" id="SSF54171">
    <property type="entry name" value="DNA-binding domain"/>
    <property type="match status" value="1"/>
</dbReference>
<evidence type="ECO:0000256" key="2">
    <source>
        <dbReference type="ARBA" id="ARBA00023015"/>
    </source>
</evidence>
<dbReference type="PANTHER" id="PTHR31190">
    <property type="entry name" value="DNA-BINDING DOMAIN"/>
    <property type="match status" value="1"/>
</dbReference>
<dbReference type="GeneID" id="107435142"/>
<name>A0A6P4B0P5_ZIZJJ</name>
<dbReference type="GO" id="GO:0003700">
    <property type="term" value="F:DNA-binding transcription factor activity"/>
    <property type="evidence" value="ECO:0007669"/>
    <property type="project" value="InterPro"/>
</dbReference>
<dbReference type="Gene3D" id="3.30.730.10">
    <property type="entry name" value="AP2/ERF domain"/>
    <property type="match status" value="1"/>
</dbReference>
<feature type="region of interest" description="Disordered" evidence="7">
    <location>
        <begin position="193"/>
        <end position="220"/>
    </location>
</feature>
<keyword evidence="2" id="KW-0805">Transcription regulation</keyword>
<dbReference type="SMART" id="SM00380">
    <property type="entry name" value="AP2"/>
    <property type="match status" value="1"/>
</dbReference>
<keyword evidence="5" id="KW-0539">Nucleus</keyword>
<sequence length="220" mass="24170">MYGEIGLEDSDLSLLDSIYQQLLHDSEVPLPDQHVPVPTFNGLLLPANCSFPDAAADTVSVFDFGWFPTTDQVVLSEGMVADGNTIQTEPFHEKAGSGAQFKAARGSHASRIGERHYRGVRRRPWGKYAAEIRDPAKNGSRQWLGTYERAEDAALAYDRAAFEMRGCKTKLNFPHLIGSSNIAEPVRVTHKRRSLDHPALSSTSTSFDSGSGIPKQLRLG</sequence>
<dbReference type="Pfam" id="PF00847">
    <property type="entry name" value="AP2"/>
    <property type="match status" value="1"/>
</dbReference>
<evidence type="ECO:0000259" key="8">
    <source>
        <dbReference type="PROSITE" id="PS51032"/>
    </source>
</evidence>
<dbReference type="GO" id="GO:0009873">
    <property type="term" value="P:ethylene-activated signaling pathway"/>
    <property type="evidence" value="ECO:0007669"/>
    <property type="project" value="InterPro"/>
</dbReference>
<protein>
    <submittedName>
        <fullName evidence="10">Ethylene-responsive transcription factor 1</fullName>
    </submittedName>
</protein>
<dbReference type="InterPro" id="IPR044808">
    <property type="entry name" value="ERF_plant"/>
</dbReference>
<evidence type="ECO:0000256" key="7">
    <source>
        <dbReference type="SAM" id="MobiDB-lite"/>
    </source>
</evidence>
<evidence type="ECO:0000256" key="1">
    <source>
        <dbReference type="ARBA" id="ARBA00004123"/>
    </source>
</evidence>
<dbReference type="InterPro" id="IPR036955">
    <property type="entry name" value="AP2/ERF_dom_sf"/>
</dbReference>
<dbReference type="CDD" id="cd00018">
    <property type="entry name" value="AP2"/>
    <property type="match status" value="1"/>
</dbReference>
<keyword evidence="4" id="KW-0804">Transcription</keyword>
<dbReference type="GO" id="GO:0003677">
    <property type="term" value="F:DNA binding"/>
    <property type="evidence" value="ECO:0007669"/>
    <property type="project" value="UniProtKB-KW"/>
</dbReference>
<evidence type="ECO:0000256" key="5">
    <source>
        <dbReference type="ARBA" id="ARBA00023242"/>
    </source>
</evidence>
<dbReference type="GO" id="GO:0005634">
    <property type="term" value="C:nucleus"/>
    <property type="evidence" value="ECO:0007669"/>
    <property type="project" value="UniProtKB-SubCell"/>
</dbReference>
<feature type="domain" description="AP2/ERF" evidence="8">
    <location>
        <begin position="116"/>
        <end position="174"/>
    </location>
</feature>
<dbReference type="InterPro" id="IPR016177">
    <property type="entry name" value="DNA-bd_dom_sf"/>
</dbReference>
<proteinExistence type="inferred from homology"/>
<dbReference type="KEGG" id="zju:107435142"/>
<evidence type="ECO:0000256" key="6">
    <source>
        <dbReference type="ARBA" id="ARBA00024343"/>
    </source>
</evidence>
<dbReference type="PRINTS" id="PR00367">
    <property type="entry name" value="ETHRSPELEMNT"/>
</dbReference>
<dbReference type="AlphaFoldDB" id="A0A6P4B0P5"/>
<accession>A0A6P4B0P5</accession>
<evidence type="ECO:0000313" key="10">
    <source>
        <dbReference type="RefSeq" id="XP_015902185.3"/>
    </source>
</evidence>
<keyword evidence="3" id="KW-0238">DNA-binding</keyword>
<keyword evidence="9" id="KW-1185">Reference proteome</keyword>